<keyword evidence="2 4" id="KW-0238">DNA-binding</keyword>
<dbReference type="AlphaFoldDB" id="A0A544YU91"/>
<sequence length="198" mass="21817">MTGRQQRADAQRNYERILEVARIVVEEQGTQASLRDIARRAEVGMGTLYRHFPTREALLEALLRQRFDTLAARAEELEDADDSHEALRRWLWEFLGRASAYRGLTASMMTTIGDEDSALHASCSAMREAAGRLVKRAQDDGHIRPDIDGMDVFALVSAVGWIAEQGPVAAGRRDHLFSLVLDGLAAGAVSGRAPRSAD</sequence>
<proteinExistence type="predicted"/>
<comment type="caution">
    <text evidence="6">The sequence shown here is derived from an EMBL/GenBank/DDBJ whole genome shotgun (WGS) entry which is preliminary data.</text>
</comment>
<dbReference type="PRINTS" id="PR00455">
    <property type="entry name" value="HTHTETR"/>
</dbReference>
<protein>
    <submittedName>
        <fullName evidence="6">TetR/AcrR family transcriptional regulator</fullName>
    </submittedName>
</protein>
<dbReference type="PANTHER" id="PTHR30055:SF234">
    <property type="entry name" value="HTH-TYPE TRANSCRIPTIONAL REGULATOR BETI"/>
    <property type="match status" value="1"/>
</dbReference>
<organism evidence="6 7">
    <name type="scientific">Microbispora hainanensis</name>
    <dbReference type="NCBI Taxonomy" id="568844"/>
    <lineage>
        <taxon>Bacteria</taxon>
        <taxon>Bacillati</taxon>
        <taxon>Actinomycetota</taxon>
        <taxon>Actinomycetes</taxon>
        <taxon>Streptosporangiales</taxon>
        <taxon>Streptosporangiaceae</taxon>
        <taxon>Microbispora</taxon>
    </lineage>
</organism>
<dbReference type="GO" id="GO:0003700">
    <property type="term" value="F:DNA-binding transcription factor activity"/>
    <property type="evidence" value="ECO:0007669"/>
    <property type="project" value="TreeGrafter"/>
</dbReference>
<dbReference type="RefSeq" id="WP_142619938.1">
    <property type="nucleotide sequence ID" value="NZ_VIRM01000019.1"/>
</dbReference>
<feature type="DNA-binding region" description="H-T-H motif" evidence="4">
    <location>
        <begin position="33"/>
        <end position="52"/>
    </location>
</feature>
<evidence type="ECO:0000313" key="7">
    <source>
        <dbReference type="Proteomes" id="UP000316541"/>
    </source>
</evidence>
<name>A0A544YU91_9ACTN</name>
<dbReference type="Proteomes" id="UP000316541">
    <property type="component" value="Unassembled WGS sequence"/>
</dbReference>
<dbReference type="SUPFAM" id="SSF48498">
    <property type="entry name" value="Tetracyclin repressor-like, C-terminal domain"/>
    <property type="match status" value="1"/>
</dbReference>
<dbReference type="InterPro" id="IPR001647">
    <property type="entry name" value="HTH_TetR"/>
</dbReference>
<dbReference type="Pfam" id="PF00440">
    <property type="entry name" value="TetR_N"/>
    <property type="match status" value="1"/>
</dbReference>
<dbReference type="EMBL" id="VIRM01000019">
    <property type="protein sequence ID" value="TQS20082.1"/>
    <property type="molecule type" value="Genomic_DNA"/>
</dbReference>
<evidence type="ECO:0000256" key="1">
    <source>
        <dbReference type="ARBA" id="ARBA00023015"/>
    </source>
</evidence>
<keyword evidence="3" id="KW-0804">Transcription</keyword>
<gene>
    <name evidence="6" type="ORF">FLX08_17540</name>
</gene>
<feature type="domain" description="HTH tetR-type" evidence="5">
    <location>
        <begin position="11"/>
        <end position="70"/>
    </location>
</feature>
<accession>A0A544YU91</accession>
<dbReference type="GO" id="GO:0000976">
    <property type="term" value="F:transcription cis-regulatory region binding"/>
    <property type="evidence" value="ECO:0007669"/>
    <property type="project" value="TreeGrafter"/>
</dbReference>
<dbReference type="InterPro" id="IPR009057">
    <property type="entry name" value="Homeodomain-like_sf"/>
</dbReference>
<keyword evidence="1" id="KW-0805">Transcription regulation</keyword>
<evidence type="ECO:0000256" key="2">
    <source>
        <dbReference type="ARBA" id="ARBA00023125"/>
    </source>
</evidence>
<dbReference type="InterPro" id="IPR050109">
    <property type="entry name" value="HTH-type_TetR-like_transc_reg"/>
</dbReference>
<dbReference type="InterPro" id="IPR049445">
    <property type="entry name" value="TetR_SbtR-like_C"/>
</dbReference>
<dbReference type="Pfam" id="PF21597">
    <property type="entry name" value="TetR_C_43"/>
    <property type="match status" value="1"/>
</dbReference>
<reference evidence="6 7" key="1">
    <citation type="submission" date="2019-07" db="EMBL/GenBank/DDBJ databases">
        <title>Microbispora hainanensis DSM 45428.</title>
        <authorList>
            <person name="Thawai C."/>
        </authorList>
    </citation>
    <scope>NUCLEOTIDE SEQUENCE [LARGE SCALE GENOMIC DNA]</scope>
    <source>
        <strain evidence="6 7">DSM 45428</strain>
    </source>
</reference>
<evidence type="ECO:0000313" key="6">
    <source>
        <dbReference type="EMBL" id="TQS20082.1"/>
    </source>
</evidence>
<dbReference type="InterPro" id="IPR036271">
    <property type="entry name" value="Tet_transcr_reg_TetR-rel_C_sf"/>
</dbReference>
<dbReference type="SUPFAM" id="SSF46689">
    <property type="entry name" value="Homeodomain-like"/>
    <property type="match status" value="1"/>
</dbReference>
<dbReference type="PROSITE" id="PS50977">
    <property type="entry name" value="HTH_TETR_2"/>
    <property type="match status" value="1"/>
</dbReference>
<evidence type="ECO:0000256" key="4">
    <source>
        <dbReference type="PROSITE-ProRule" id="PRU00335"/>
    </source>
</evidence>
<dbReference type="Gene3D" id="1.10.357.10">
    <property type="entry name" value="Tetracycline Repressor, domain 2"/>
    <property type="match status" value="1"/>
</dbReference>
<evidence type="ECO:0000256" key="3">
    <source>
        <dbReference type="ARBA" id="ARBA00023163"/>
    </source>
</evidence>
<dbReference type="PANTHER" id="PTHR30055">
    <property type="entry name" value="HTH-TYPE TRANSCRIPTIONAL REGULATOR RUTR"/>
    <property type="match status" value="1"/>
</dbReference>
<evidence type="ECO:0000259" key="5">
    <source>
        <dbReference type="PROSITE" id="PS50977"/>
    </source>
</evidence>